<evidence type="ECO:0000256" key="7">
    <source>
        <dbReference type="ARBA" id="ARBA00022519"/>
    </source>
</evidence>
<dbReference type="RefSeq" id="WP_347705987.1">
    <property type="nucleotide sequence ID" value="NZ_JBDPZD010000006.1"/>
</dbReference>
<feature type="transmembrane region" description="Helical" evidence="12">
    <location>
        <begin position="6"/>
        <end position="26"/>
    </location>
</feature>
<proteinExistence type="inferred from homology"/>
<evidence type="ECO:0000256" key="4">
    <source>
        <dbReference type="ARBA" id="ARBA00016461"/>
    </source>
</evidence>
<evidence type="ECO:0000256" key="11">
    <source>
        <dbReference type="ARBA" id="ARBA00023136"/>
    </source>
</evidence>
<evidence type="ECO:0000256" key="10">
    <source>
        <dbReference type="ARBA" id="ARBA00022989"/>
    </source>
</evidence>
<evidence type="ECO:0000256" key="12">
    <source>
        <dbReference type="RuleBase" id="RU363101"/>
    </source>
</evidence>
<keyword evidence="14" id="KW-1185">Reference proteome</keyword>
<keyword evidence="10 12" id="KW-1133">Transmembrane helix</keyword>
<reference evidence="13 14" key="1">
    <citation type="submission" date="2024-05" db="EMBL/GenBank/DDBJ databases">
        <title>Roseateles sp. DJS-2-20 16S ribosomal RNA gene Genome sequencing and assembly.</title>
        <authorList>
            <person name="Woo H."/>
        </authorList>
    </citation>
    <scope>NUCLEOTIDE SEQUENCE [LARGE SCALE GENOMIC DNA]</scope>
    <source>
        <strain evidence="13 14">DJS-2-20</strain>
    </source>
</reference>
<dbReference type="InterPro" id="IPR007078">
    <property type="entry name" value="Haem_export_protD_CcmD"/>
</dbReference>
<name>A0ABV0G614_9BURK</name>
<evidence type="ECO:0000256" key="8">
    <source>
        <dbReference type="ARBA" id="ARBA00022692"/>
    </source>
</evidence>
<evidence type="ECO:0000256" key="9">
    <source>
        <dbReference type="ARBA" id="ARBA00022748"/>
    </source>
</evidence>
<keyword evidence="5 12" id="KW-0813">Transport</keyword>
<keyword evidence="6 12" id="KW-1003">Cell membrane</keyword>
<dbReference type="Pfam" id="PF04995">
    <property type="entry name" value="CcmD"/>
    <property type="match status" value="1"/>
</dbReference>
<evidence type="ECO:0000256" key="3">
    <source>
        <dbReference type="ARBA" id="ARBA00008741"/>
    </source>
</evidence>
<evidence type="ECO:0000256" key="2">
    <source>
        <dbReference type="ARBA" id="ARBA00004377"/>
    </source>
</evidence>
<accession>A0ABV0G614</accession>
<organism evidence="13 14">
    <name type="scientific">Roseateles paludis</name>
    <dbReference type="NCBI Taxonomy" id="3145238"/>
    <lineage>
        <taxon>Bacteria</taxon>
        <taxon>Pseudomonadati</taxon>
        <taxon>Pseudomonadota</taxon>
        <taxon>Betaproteobacteria</taxon>
        <taxon>Burkholderiales</taxon>
        <taxon>Sphaerotilaceae</taxon>
        <taxon>Roseateles</taxon>
    </lineage>
</organism>
<dbReference type="Proteomes" id="UP001495147">
    <property type="component" value="Unassembled WGS sequence"/>
</dbReference>
<comment type="caution">
    <text evidence="13">The sequence shown here is derived from an EMBL/GenBank/DDBJ whole genome shotgun (WGS) entry which is preliminary data.</text>
</comment>
<evidence type="ECO:0000256" key="6">
    <source>
        <dbReference type="ARBA" id="ARBA00022475"/>
    </source>
</evidence>
<comment type="subcellular location">
    <subcellularLocation>
        <location evidence="2 12">Cell inner membrane</location>
        <topology evidence="2 12">Single-pass membrane protein</topology>
    </subcellularLocation>
</comment>
<protein>
    <recommendedName>
        <fullName evidence="4 12">Heme exporter protein D</fullName>
    </recommendedName>
</protein>
<keyword evidence="7 12" id="KW-0997">Cell inner membrane</keyword>
<keyword evidence="11 12" id="KW-0472">Membrane</keyword>
<evidence type="ECO:0000313" key="13">
    <source>
        <dbReference type="EMBL" id="MEO3693169.1"/>
    </source>
</evidence>
<evidence type="ECO:0000313" key="14">
    <source>
        <dbReference type="Proteomes" id="UP001495147"/>
    </source>
</evidence>
<comment type="function">
    <text evidence="1 12">Required for the export of heme to the periplasm for the biogenesis of c-type cytochromes.</text>
</comment>
<sequence>MTDHELFLTASYAFGLLCLVAEALWVRARHRRALADAQEAAEDAA</sequence>
<evidence type="ECO:0000256" key="1">
    <source>
        <dbReference type="ARBA" id="ARBA00002442"/>
    </source>
</evidence>
<dbReference type="EMBL" id="JBDPZD010000006">
    <property type="protein sequence ID" value="MEO3693169.1"/>
    <property type="molecule type" value="Genomic_DNA"/>
</dbReference>
<keyword evidence="9 12" id="KW-0201">Cytochrome c-type biogenesis</keyword>
<comment type="similarity">
    <text evidence="3 12">Belongs to the CcmD/CycX/HelD family.</text>
</comment>
<evidence type="ECO:0000256" key="5">
    <source>
        <dbReference type="ARBA" id="ARBA00022448"/>
    </source>
</evidence>
<keyword evidence="8 12" id="KW-0812">Transmembrane</keyword>
<gene>
    <name evidence="13" type="primary">ccmD</name>
    <name evidence="13" type="ORF">ABDJ85_16985</name>
</gene>